<dbReference type="EMBL" id="CCSF01000001">
    <property type="protein sequence ID" value="CDZ94549.1"/>
    <property type="molecule type" value="Genomic_DNA"/>
</dbReference>
<evidence type="ECO:0000313" key="3">
    <source>
        <dbReference type="Proteomes" id="UP000053902"/>
    </source>
</evidence>
<feature type="region of interest" description="Disordered" evidence="1">
    <location>
        <begin position="73"/>
        <end position="93"/>
    </location>
</feature>
<gene>
    <name evidence="2" type="ORF">BN1079_01872</name>
</gene>
<dbReference type="STRING" id="1499686.BN1079_01872"/>
<evidence type="ECO:0000313" key="2">
    <source>
        <dbReference type="EMBL" id="CDZ94549.1"/>
    </source>
</evidence>
<proteinExistence type="predicted"/>
<sequence length="365" mass="39107">MHIISSQQFGLNVERQFIAGREVSETLDLQRGSQRLQLSHHERSEVRSSSRAEVQLAEARPVLSERQLERLGEGLPQTAPAAGSEEAQSFDFTPDEESLHKLRMLLVVLGRSAEEIDATLGKLAEGLSMPVATATAAGAAEAGSGDFLNYQYSVQEWRGESLSVTASGTVNTADGRTIQYGLSLEMLSMQYSSANVSVRAGAALKDPLVLNLDGGPVRLEGTKRVDFDLDADGKRDSMAGLASGSAFLALDRNGNGRIDDGRELFGALSGDGFADLSTYDEDGNGFIDEGDSIFEQLRLWRPDAQGKGELVDLLTAGVGAIGLARAYGDFDLIAQQQLEGRVRSTGFFLFENGQAGSVQQIDLAI</sequence>
<organism evidence="2 3">
    <name type="scientific">Pseudomonas saudiphocaensis</name>
    <dbReference type="NCBI Taxonomy" id="1499686"/>
    <lineage>
        <taxon>Bacteria</taxon>
        <taxon>Pseudomonadati</taxon>
        <taxon>Pseudomonadota</taxon>
        <taxon>Gammaproteobacteria</taxon>
        <taxon>Pseudomonadales</taxon>
        <taxon>Pseudomonadaceae</taxon>
        <taxon>Pseudomonas</taxon>
    </lineage>
</organism>
<keyword evidence="3" id="KW-1185">Reference proteome</keyword>
<dbReference type="PANTHER" id="PTHR39431:SF1">
    <property type="entry name" value="FRPA_C-RELATED PROTEIN"/>
    <property type="match status" value="1"/>
</dbReference>
<dbReference type="HOGENOM" id="CLU_047227_1_1_6"/>
<dbReference type="Proteomes" id="UP000053902">
    <property type="component" value="Unassembled WGS sequence"/>
</dbReference>
<protein>
    <submittedName>
        <fullName evidence="2">Calcium binding hemolysin protein</fullName>
    </submittedName>
</protein>
<dbReference type="eggNOG" id="COG2931">
    <property type="taxonomic scope" value="Bacteria"/>
</dbReference>
<name>A0A078LTR2_9PSED</name>
<accession>A0A078LTR2</accession>
<dbReference type="RefSeq" id="WP_231850773.1">
    <property type="nucleotide sequence ID" value="NZ_CCSF01000001.1"/>
</dbReference>
<evidence type="ECO:0000256" key="1">
    <source>
        <dbReference type="SAM" id="MobiDB-lite"/>
    </source>
</evidence>
<reference evidence="2 3" key="1">
    <citation type="submission" date="2014-07" db="EMBL/GenBank/DDBJ databases">
        <authorList>
            <person name="Urmite Genomes Urmite Genomes"/>
        </authorList>
    </citation>
    <scope>NUCLEOTIDE SEQUENCE [LARGE SCALE GENOMIC DNA]</scope>
    <source>
        <strain evidence="2 3">20_BN</strain>
    </source>
</reference>
<dbReference type="AlphaFoldDB" id="A0A078LTR2"/>
<dbReference type="PANTHER" id="PTHR39431">
    <property type="entry name" value="FRPA/C-RELATED PROTEIN"/>
    <property type="match status" value="1"/>
</dbReference>